<feature type="compositionally biased region" description="Acidic residues" evidence="1">
    <location>
        <begin position="254"/>
        <end position="263"/>
    </location>
</feature>
<dbReference type="Pfam" id="PF16041">
    <property type="entry name" value="APD1-4_M"/>
    <property type="match status" value="1"/>
</dbReference>
<feature type="domain" description="E3 ubiquitin-protein ligase APD1-4 middle" evidence="4">
    <location>
        <begin position="406"/>
        <end position="510"/>
    </location>
</feature>
<evidence type="ECO:0000256" key="1">
    <source>
        <dbReference type="SAM" id="MobiDB-lite"/>
    </source>
</evidence>
<keyword evidence="2" id="KW-1133">Transmembrane helix</keyword>
<dbReference type="PANTHER" id="PTHR39077">
    <property type="entry name" value="DUF4793 DOMAIN-CONTAINING PROTEIN"/>
    <property type="match status" value="1"/>
</dbReference>
<evidence type="ECO:0008006" key="7">
    <source>
        <dbReference type="Google" id="ProtNLM"/>
    </source>
</evidence>
<reference evidence="5" key="1">
    <citation type="submission" date="2020-07" db="EMBL/GenBank/DDBJ databases">
        <title>The High-quality genome of the commercially important snow crab, Chionoecetes opilio.</title>
        <authorList>
            <person name="Jeong J.-H."/>
            <person name="Ryu S."/>
        </authorList>
    </citation>
    <scope>NUCLEOTIDE SEQUENCE</scope>
    <source>
        <strain evidence="5">MADBK_172401_WGS</strain>
        <tissue evidence="5">Digestive gland</tissue>
    </source>
</reference>
<evidence type="ECO:0000259" key="3">
    <source>
        <dbReference type="Pfam" id="PF16040"/>
    </source>
</evidence>
<dbReference type="Proteomes" id="UP000770661">
    <property type="component" value="Unassembled WGS sequence"/>
</dbReference>
<feature type="domain" description="E3 ubiquitin-protein ligase APD1-4 N-terminal" evidence="3">
    <location>
        <begin position="112"/>
        <end position="181"/>
    </location>
</feature>
<sequence>MVGIVRNIVIPVKGGGGPVFTIVCEVHPVPAPPALQEENQALTRLWKMASAWRVISFFLVVFVLPTVLISLPLYARYHLYHTRHMPMTETDTRALNHAVSSFWCQGQRVSSNGTLDAYKVSGAPKVTEERRRVTLRRKLTLTHDDIEYWGVYLLEGSSFTISSTARWPGGVLLVAKGEDNLRKCFYREEHLEAELNETPIKTVYRSPPDVDDLPGERLVEEEHHWGDGGGGEVFDDDEEDVVLANLDIKHQDTGEVEDDDDVEVPLVVPRLRPDSQRKGAKGNKRRNRKGKKGGKKGKKHRQNKNETHHRRSKRSEALPSPVPILADLPSSSPPSPLPSLSPSKLDLLHHFNDTLQVTTGNSSFSSSEEFLEQCRDSLLVVELPPSLDWEWRLNTDSFGAGNSWTFPVDSTDYYYFIFTSDNSIELNYMGFMLDMQRTTYDVSTPLDSCRNASECVFPLAFARTESVVVEVPGGEQLEELHSFQVTTACQPRVPVYMVFILLVPFIILLFAFQ</sequence>
<keyword evidence="2" id="KW-0472">Membrane</keyword>
<dbReference type="AlphaFoldDB" id="A0A8J4Y2Y8"/>
<dbReference type="InterPro" id="IPR032008">
    <property type="entry name" value="APD1-4_N"/>
</dbReference>
<keyword evidence="2" id="KW-0812">Transmembrane</keyword>
<gene>
    <name evidence="5" type="ORF">GWK47_015529</name>
</gene>
<feature type="transmembrane region" description="Helical" evidence="2">
    <location>
        <begin position="493"/>
        <end position="512"/>
    </location>
</feature>
<feature type="compositionally biased region" description="Basic residues" evidence="1">
    <location>
        <begin position="278"/>
        <end position="313"/>
    </location>
</feature>
<feature type="transmembrane region" description="Helical" evidence="2">
    <location>
        <begin position="54"/>
        <end position="75"/>
    </location>
</feature>
<evidence type="ECO:0000313" key="6">
    <source>
        <dbReference type="Proteomes" id="UP000770661"/>
    </source>
</evidence>
<name>A0A8J4Y2Y8_CHIOP</name>
<protein>
    <recommendedName>
        <fullName evidence="7">E3 ubiquitin-protein ligase APD1-4 N-terminal domain-containing protein</fullName>
    </recommendedName>
</protein>
<comment type="caution">
    <text evidence="5">The sequence shown here is derived from an EMBL/GenBank/DDBJ whole genome shotgun (WGS) entry which is preliminary data.</text>
</comment>
<dbReference type="EMBL" id="JACEEZ010021130">
    <property type="protein sequence ID" value="KAG0713750.1"/>
    <property type="molecule type" value="Genomic_DNA"/>
</dbReference>
<accession>A0A8J4Y2Y8</accession>
<dbReference type="InterPro" id="IPR032010">
    <property type="entry name" value="APD1-4_M"/>
</dbReference>
<evidence type="ECO:0000313" key="5">
    <source>
        <dbReference type="EMBL" id="KAG0713750.1"/>
    </source>
</evidence>
<organism evidence="5 6">
    <name type="scientific">Chionoecetes opilio</name>
    <name type="common">Atlantic snow crab</name>
    <name type="synonym">Cancer opilio</name>
    <dbReference type="NCBI Taxonomy" id="41210"/>
    <lineage>
        <taxon>Eukaryota</taxon>
        <taxon>Metazoa</taxon>
        <taxon>Ecdysozoa</taxon>
        <taxon>Arthropoda</taxon>
        <taxon>Crustacea</taxon>
        <taxon>Multicrustacea</taxon>
        <taxon>Malacostraca</taxon>
        <taxon>Eumalacostraca</taxon>
        <taxon>Eucarida</taxon>
        <taxon>Decapoda</taxon>
        <taxon>Pleocyemata</taxon>
        <taxon>Brachyura</taxon>
        <taxon>Eubrachyura</taxon>
        <taxon>Majoidea</taxon>
        <taxon>Majidae</taxon>
        <taxon>Chionoecetes</taxon>
    </lineage>
</organism>
<dbReference type="PANTHER" id="PTHR39077:SF1">
    <property type="entry name" value="E3 UBIQUITIN-PROTEIN LIGASE APD1-4 MIDDLE DOMAIN-CONTAINING PROTEIN"/>
    <property type="match status" value="1"/>
</dbReference>
<proteinExistence type="predicted"/>
<evidence type="ECO:0000259" key="4">
    <source>
        <dbReference type="Pfam" id="PF16041"/>
    </source>
</evidence>
<keyword evidence="6" id="KW-1185">Reference proteome</keyword>
<feature type="region of interest" description="Disordered" evidence="1">
    <location>
        <begin position="249"/>
        <end position="341"/>
    </location>
</feature>
<evidence type="ECO:0000256" key="2">
    <source>
        <dbReference type="SAM" id="Phobius"/>
    </source>
</evidence>
<dbReference type="Pfam" id="PF16040">
    <property type="entry name" value="APD1-4_N"/>
    <property type="match status" value="1"/>
</dbReference>
<dbReference type="OrthoDB" id="6375539at2759"/>